<sequence>MTSGPVRVAQKATPAELRERNTRLVLQSVLSGAGEVSRADIARSVGLARAVVSEIVQDLVARHLVAEGTGRPQGRGKPATPLQVDTQHYGLLMADVTPAGVRAGVGGLDGTIGPTAQATFPAGPTAGDVVDVLASLLAGLAARDGREVLAAGVAVPGIVSPEGRVTEALQLGWEGVDLAGPLSAALGHDVVLVNDATAVALSEVSHQGAPGAGVVVLHVDTGVGSAVLLDGRVHLGDRQRAGEVGHIDLGVSDRLCACGRRGCLETVAGLPAVLEGLPLERLDDVASLRPGRAPDPVPAELAALVARVDRAAEGLAALICAQVAILDVADVVVDGPVRRAGPRLLDTIEAALARRLPPSDVRRPRYSALGERAVMHGAGAAAMLHRLGVMWLQGPEGAEES</sequence>
<name>A0A1T5M2Z3_9MICO</name>
<dbReference type="InterPro" id="IPR036388">
    <property type="entry name" value="WH-like_DNA-bd_sf"/>
</dbReference>
<dbReference type="InterPro" id="IPR036390">
    <property type="entry name" value="WH_DNA-bd_sf"/>
</dbReference>
<dbReference type="STRING" id="526729.SAMN04324258_4411"/>
<organism evidence="2 3">
    <name type="scientific">Krasilnikoviella flava</name>
    <dbReference type="NCBI Taxonomy" id="526729"/>
    <lineage>
        <taxon>Bacteria</taxon>
        <taxon>Bacillati</taxon>
        <taxon>Actinomycetota</taxon>
        <taxon>Actinomycetes</taxon>
        <taxon>Micrococcales</taxon>
        <taxon>Promicromonosporaceae</taxon>
        <taxon>Krasilnikoviella</taxon>
    </lineage>
</organism>
<dbReference type="PROSITE" id="PS01125">
    <property type="entry name" value="ROK"/>
    <property type="match status" value="1"/>
</dbReference>
<keyword evidence="2" id="KW-0808">Transferase</keyword>
<dbReference type="Gene3D" id="3.30.420.40">
    <property type="match status" value="2"/>
</dbReference>
<dbReference type="InterPro" id="IPR043129">
    <property type="entry name" value="ATPase_NBD"/>
</dbReference>
<dbReference type="OrthoDB" id="3225083at2"/>
<keyword evidence="3" id="KW-1185">Reference proteome</keyword>
<dbReference type="SUPFAM" id="SSF53067">
    <property type="entry name" value="Actin-like ATPase domain"/>
    <property type="match status" value="1"/>
</dbReference>
<evidence type="ECO:0000313" key="2">
    <source>
        <dbReference type="EMBL" id="SKC82600.1"/>
    </source>
</evidence>
<comment type="similarity">
    <text evidence="1">Belongs to the ROK (NagC/XylR) family.</text>
</comment>
<dbReference type="PANTHER" id="PTHR18964:SF149">
    <property type="entry name" value="BIFUNCTIONAL UDP-N-ACETYLGLUCOSAMINE 2-EPIMERASE_N-ACETYLMANNOSAMINE KINASE"/>
    <property type="match status" value="1"/>
</dbReference>
<dbReference type="GO" id="GO:0016301">
    <property type="term" value="F:kinase activity"/>
    <property type="evidence" value="ECO:0007669"/>
    <property type="project" value="UniProtKB-KW"/>
</dbReference>
<dbReference type="PANTHER" id="PTHR18964">
    <property type="entry name" value="ROK (REPRESSOR, ORF, KINASE) FAMILY"/>
    <property type="match status" value="1"/>
</dbReference>
<gene>
    <name evidence="2" type="ORF">SAMN04324258_4411</name>
</gene>
<evidence type="ECO:0000256" key="1">
    <source>
        <dbReference type="ARBA" id="ARBA00006479"/>
    </source>
</evidence>
<dbReference type="SUPFAM" id="SSF46785">
    <property type="entry name" value="Winged helix' DNA-binding domain"/>
    <property type="match status" value="1"/>
</dbReference>
<keyword evidence="2" id="KW-0418">Kinase</keyword>
<dbReference type="Proteomes" id="UP000189777">
    <property type="component" value="Unassembled WGS sequence"/>
</dbReference>
<dbReference type="InterPro" id="IPR049874">
    <property type="entry name" value="ROK_cs"/>
</dbReference>
<accession>A0A1T5M2Z3</accession>
<protein>
    <submittedName>
        <fullName evidence="2">Sugar kinase of the NBD/HSP70 family, may contain an N-terminal HTH domain</fullName>
    </submittedName>
</protein>
<dbReference type="Gene3D" id="1.10.10.10">
    <property type="entry name" value="Winged helix-like DNA-binding domain superfamily/Winged helix DNA-binding domain"/>
    <property type="match status" value="1"/>
</dbReference>
<dbReference type="EMBL" id="FUZQ01000009">
    <property type="protein sequence ID" value="SKC82600.1"/>
    <property type="molecule type" value="Genomic_DNA"/>
</dbReference>
<dbReference type="Pfam" id="PF00480">
    <property type="entry name" value="ROK"/>
    <property type="match status" value="1"/>
</dbReference>
<evidence type="ECO:0000313" key="3">
    <source>
        <dbReference type="Proteomes" id="UP000189777"/>
    </source>
</evidence>
<dbReference type="RefSeq" id="WP_139821043.1">
    <property type="nucleotide sequence ID" value="NZ_FUZQ01000009.1"/>
</dbReference>
<dbReference type="AlphaFoldDB" id="A0A1T5M2Z3"/>
<dbReference type="InterPro" id="IPR000600">
    <property type="entry name" value="ROK"/>
</dbReference>
<proteinExistence type="inferred from homology"/>
<reference evidence="2 3" key="1">
    <citation type="submission" date="2017-02" db="EMBL/GenBank/DDBJ databases">
        <authorList>
            <person name="Peterson S.W."/>
        </authorList>
    </citation>
    <scope>NUCLEOTIDE SEQUENCE [LARGE SCALE GENOMIC DNA]</scope>
    <source>
        <strain evidence="2 3">DSM 21481</strain>
    </source>
</reference>